<dbReference type="Gene3D" id="2.60.120.200">
    <property type="match status" value="6"/>
</dbReference>
<dbReference type="InterPro" id="IPR001881">
    <property type="entry name" value="EGF-like_Ca-bd_dom"/>
</dbReference>
<dbReference type="Pfam" id="PF02210">
    <property type="entry name" value="Laminin_G_2"/>
    <property type="match status" value="5"/>
</dbReference>
<feature type="domain" description="Laminin G" evidence="5">
    <location>
        <begin position="85"/>
        <end position="273"/>
    </location>
</feature>
<keyword evidence="4" id="KW-0812">Transmembrane</keyword>
<evidence type="ECO:0000259" key="6">
    <source>
        <dbReference type="PROSITE" id="PS50026"/>
    </source>
</evidence>
<gene>
    <name evidence="8" type="primary">stan</name>
    <name evidence="8" type="ORF">TNIN_129361</name>
</gene>
<dbReference type="PANTHER" id="PTHR15036">
    <property type="entry name" value="PIKACHURIN-LIKE PROTEIN"/>
    <property type="match status" value="1"/>
</dbReference>
<dbReference type="SMART" id="SM00181">
    <property type="entry name" value="EGF"/>
    <property type="match status" value="4"/>
</dbReference>
<evidence type="ECO:0000259" key="5">
    <source>
        <dbReference type="PROSITE" id="PS50025"/>
    </source>
</evidence>
<dbReference type="InterPro" id="IPR013320">
    <property type="entry name" value="ConA-like_dom_sf"/>
</dbReference>
<protein>
    <submittedName>
        <fullName evidence="8">Protocadherin-like wing polarity protein stan</fullName>
    </submittedName>
</protein>
<feature type="domain" description="EGF-like" evidence="6">
    <location>
        <begin position="1097"/>
        <end position="1134"/>
    </location>
</feature>
<feature type="domain" description="Laminin G" evidence="5">
    <location>
        <begin position="315"/>
        <end position="497"/>
    </location>
</feature>
<feature type="disulfide bond" evidence="2">
    <location>
        <begin position="1351"/>
        <end position="1368"/>
    </location>
</feature>
<dbReference type="Pfam" id="PF00008">
    <property type="entry name" value="EGF"/>
    <property type="match status" value="1"/>
</dbReference>
<accession>A0A8X6YGG2</accession>
<keyword evidence="4" id="KW-1133">Transmembrane helix</keyword>
<comment type="caution">
    <text evidence="2">Lacks conserved residue(s) required for the propagation of feature annotation.</text>
</comment>
<sequence length="1829" mass="206366">MSLLLYLSPYTRAWSNTAPPQWNRPTFNRLSNTTFELIPLFGSGSVVICEERVPKSIMYQLLIIASIFVPILSFESHENTLSSSQLFTFAQPQSFLQLKPEWSLPAIREVTFKFRTDRPHGLLLFHGSISDVRTFPLYELYVMLENGRLKIIHVFLNDQDETFFIGKGLNRDKWHHVTLRINPGTAHLSVRVDAHEMTVSLPSLSHNPNYGIVDNVPETVMYFGGLDPNNYATNQKYNYVRFIGCLGNIMFSQSGNPLSPTKIILDNQLFHGCVDQCDITNPCLYNGRCINHYTHTSCDCFGTGHEDKICFSADPVSVTFRGYSYITYRVYDWRDRVHSEAGRISFSFRTFFEDSVLVYASGEHPSRNYVAISLYGGQLHFEINFGDGPLNCTIGYSLNDEAWHTLTVLHTGKDVSLQLDSRWHTSLLASGSHHHLHLDPEIYIGAAPKAAKGLKSREKFIGCLRNFYFNDKSVLHSLYTGESAARYHSMFAAEYGCDPTNVIPVTFPLPESKLVLTMPSTKKLELSLEFKTLQTNCVLASGQIKTESGNGVWELLLHKGIALFVINRSPMEDPALVWTLNDEHSGKQLADDEWHHVGVSYDSGEVKLEVDYRFASKAEFTHPLEFMSQMILTTSAKHAERGFIGCMRDIYVAGDWIDPRTVVDTKQVSGKVSLDSCLLVNLCNNPHACEHGGRCFVEKGETHCDCDKTGYTGRTCHFSLHKRTCEELYLMGYRKEGVYTIDIDRNGPLPPAHVYCDMSDSGSTIATRVENNMPPEMVVRKAGMKSFSIDVTYREFTPEMLQSLVKHSKVCFQHIKYECFKAPLGLRTFTWMESSGSSRYITSIGSQSEGCKCAETRTCANSSLLCNCDIADARWRVDEGEYTNPSHLGITRIYILQPEDLEASAEGRLTLGPLECVETDTQEYVITFKTWNSYIEVPGWRRGDIAFSFRTSNSQAVLIYQASMQPSHGYLRVLLINDYELSFEFTLNNIPQKMKLKSENRKLNSGEWQQVWVDHDSHHMRFTVNFQSVMVDYGESHGVGPFEGPLYVGGVPEHIAGDSAIKEGFIGCFRGLVINDVVVDLYKHMTRSESAIVHGCQPSCASNPCQNGATCIEYWGSYVCDCVNRFAHSGKNCETNENTNGMTVVVPKSYYHHKIEGNKTNPVLEQNILLSFRTFEKEGILLYAFDHYNNFVQLHFANQKVFFTFNSDRTLYQLSVDVEDISKGTLVQVKVERQPKSTTLFVNDKNTTEDAVIRFVDKYFRMPWHSGENLETVFPPRGTYRTIEHSEMFLGHVGSGTETNLTKNGFAGCIQGFKIGDKSFNLTEAALTTNPDEKYGILTPGCNMICDSQPCANHGVCIENWRENSTSCDCSLTSYTGEECQKDIGGNFDGLTVLTYMYDDEDITVDMQDNVAIRLAFSTDAASTSSHVLLLVQFHIRKYILFGITENHSLFVEDKLSNNVIRRQVKTTNKWADNNRHWFYFSWKLGIVTFIIDGENFNPYIQFIDTKSELFEGTSNLLHIAGLPANIEYPEYKNFKGCISNVMIEFGDLRLTPLETAFGYKKGSLDKVRVEGTVNERKCAAFAQVSRLTATLPSNIPPEIQGPEWFPEPPSTSEYRSIFSDMAVTPLESISRASNRVAAVMGVLLIIVLLALMFYIYRIQRRHKRQRLGEEYEIFKKGKRRTVSGDRSGKAVSFSSDDDKIDDYALSSQPLVRFHDSPPAYTPSVSFKKPTFMPSEPNGGNVRFNSEAPEDSIEMAPLRSTSSQELEWDPAGAQLVSAAMDDMNPDESEKQAEGESDDEEGPLPELKNQFAPLASASEVTINRLSQTFA</sequence>
<dbReference type="SUPFAM" id="SSF49899">
    <property type="entry name" value="Concanavalin A-like lectins/glucanases"/>
    <property type="match status" value="6"/>
</dbReference>
<evidence type="ECO:0000256" key="4">
    <source>
        <dbReference type="SAM" id="Phobius"/>
    </source>
</evidence>
<dbReference type="SMART" id="SM00179">
    <property type="entry name" value="EGF_CA"/>
    <property type="match status" value="1"/>
</dbReference>
<feature type="domain" description="EGF-like" evidence="6">
    <location>
        <begin position="1343"/>
        <end position="1381"/>
    </location>
</feature>
<feature type="region of interest" description="Disordered" evidence="3">
    <location>
        <begin position="1776"/>
        <end position="1829"/>
    </location>
</feature>
<dbReference type="Gene3D" id="2.60.120.1000">
    <property type="match status" value="1"/>
</dbReference>
<evidence type="ECO:0000259" key="7">
    <source>
        <dbReference type="PROSITE" id="PS51406"/>
    </source>
</evidence>
<dbReference type="InterPro" id="IPR002181">
    <property type="entry name" value="Fibrinogen_a/b/g_C_dom"/>
</dbReference>
<dbReference type="InterPro" id="IPR001791">
    <property type="entry name" value="Laminin_G"/>
</dbReference>
<feature type="domain" description="Laminin G" evidence="5">
    <location>
        <begin position="1134"/>
        <end position="1342"/>
    </location>
</feature>
<comment type="caution">
    <text evidence="8">The sequence shown here is derived from an EMBL/GenBank/DDBJ whole genome shotgun (WGS) entry which is preliminary data.</text>
</comment>
<evidence type="ECO:0000256" key="3">
    <source>
        <dbReference type="SAM" id="MobiDB-lite"/>
    </source>
</evidence>
<feature type="domain" description="EGF-like" evidence="6">
    <location>
        <begin position="274"/>
        <end position="311"/>
    </location>
</feature>
<dbReference type="PANTHER" id="PTHR15036:SF49">
    <property type="entry name" value="AXOTACTIN"/>
    <property type="match status" value="1"/>
</dbReference>
<keyword evidence="9" id="KW-1185">Reference proteome</keyword>
<dbReference type="GO" id="GO:0048513">
    <property type="term" value="P:animal organ development"/>
    <property type="evidence" value="ECO:0007669"/>
    <property type="project" value="UniProtKB-ARBA"/>
</dbReference>
<feature type="domain" description="Laminin G" evidence="5">
    <location>
        <begin position="504"/>
        <end position="677"/>
    </location>
</feature>
<feature type="compositionally biased region" description="Polar residues" evidence="3">
    <location>
        <begin position="1817"/>
        <end position="1829"/>
    </location>
</feature>
<dbReference type="GO" id="GO:0016020">
    <property type="term" value="C:membrane"/>
    <property type="evidence" value="ECO:0007669"/>
    <property type="project" value="UniProtKB-SubCell"/>
</dbReference>
<dbReference type="PROSITE" id="PS50026">
    <property type="entry name" value="EGF_3"/>
    <property type="match status" value="4"/>
</dbReference>
<dbReference type="OrthoDB" id="5989513at2759"/>
<evidence type="ECO:0000313" key="9">
    <source>
        <dbReference type="Proteomes" id="UP000886998"/>
    </source>
</evidence>
<feature type="region of interest" description="Disordered" evidence="3">
    <location>
        <begin position="1726"/>
        <end position="1746"/>
    </location>
</feature>
<feature type="domain" description="Fibrinogen C-terminal" evidence="7">
    <location>
        <begin position="716"/>
        <end position="768"/>
    </location>
</feature>
<dbReference type="SUPFAM" id="SSF56496">
    <property type="entry name" value="Fibrinogen C-terminal domain-like"/>
    <property type="match status" value="1"/>
</dbReference>
<dbReference type="CDD" id="cd00110">
    <property type="entry name" value="LamG"/>
    <property type="match status" value="5"/>
</dbReference>
<keyword evidence="2" id="KW-0245">EGF-like domain</keyword>
<evidence type="ECO:0000256" key="2">
    <source>
        <dbReference type="PROSITE-ProRule" id="PRU00076"/>
    </source>
</evidence>
<feature type="domain" description="Laminin G" evidence="5">
    <location>
        <begin position="924"/>
        <end position="1096"/>
    </location>
</feature>
<evidence type="ECO:0000313" key="8">
    <source>
        <dbReference type="EMBL" id="GFY70576.1"/>
    </source>
</evidence>
<dbReference type="CDD" id="cd00054">
    <property type="entry name" value="EGF_CA"/>
    <property type="match status" value="3"/>
</dbReference>
<reference evidence="8" key="1">
    <citation type="submission" date="2020-08" db="EMBL/GenBank/DDBJ databases">
        <title>Multicomponent nature underlies the extraordinary mechanical properties of spider dragline silk.</title>
        <authorList>
            <person name="Kono N."/>
            <person name="Nakamura H."/>
            <person name="Mori M."/>
            <person name="Yoshida Y."/>
            <person name="Ohtoshi R."/>
            <person name="Malay A.D."/>
            <person name="Moran D.A.P."/>
            <person name="Tomita M."/>
            <person name="Numata K."/>
            <person name="Arakawa K."/>
        </authorList>
    </citation>
    <scope>NUCLEOTIDE SEQUENCE</scope>
</reference>
<dbReference type="Gene3D" id="2.10.25.10">
    <property type="entry name" value="Laminin"/>
    <property type="match status" value="3"/>
</dbReference>
<dbReference type="PROSITE" id="PS51406">
    <property type="entry name" value="FIBRINOGEN_C_2"/>
    <property type="match status" value="1"/>
</dbReference>
<dbReference type="EMBL" id="BMAV01018337">
    <property type="protein sequence ID" value="GFY70576.1"/>
    <property type="molecule type" value="Genomic_DNA"/>
</dbReference>
<organism evidence="8 9">
    <name type="scientific">Trichonephila inaurata madagascariensis</name>
    <dbReference type="NCBI Taxonomy" id="2747483"/>
    <lineage>
        <taxon>Eukaryota</taxon>
        <taxon>Metazoa</taxon>
        <taxon>Ecdysozoa</taxon>
        <taxon>Arthropoda</taxon>
        <taxon>Chelicerata</taxon>
        <taxon>Arachnida</taxon>
        <taxon>Araneae</taxon>
        <taxon>Araneomorphae</taxon>
        <taxon>Entelegynae</taxon>
        <taxon>Araneoidea</taxon>
        <taxon>Nephilidae</taxon>
        <taxon>Trichonephila</taxon>
        <taxon>Trichonephila inaurata</taxon>
    </lineage>
</organism>
<dbReference type="InterPro" id="IPR050372">
    <property type="entry name" value="Neurexin-related_CASP"/>
</dbReference>
<proteinExistence type="predicted"/>
<dbReference type="Proteomes" id="UP000886998">
    <property type="component" value="Unassembled WGS sequence"/>
</dbReference>
<dbReference type="InterPro" id="IPR000742">
    <property type="entry name" value="EGF"/>
</dbReference>
<dbReference type="InterPro" id="IPR036056">
    <property type="entry name" value="Fibrinogen-like_C"/>
</dbReference>
<name>A0A8X6YGG2_9ARAC</name>
<dbReference type="SMART" id="SM00282">
    <property type="entry name" value="LamG"/>
    <property type="match status" value="6"/>
</dbReference>
<feature type="transmembrane region" description="Helical" evidence="4">
    <location>
        <begin position="1637"/>
        <end position="1657"/>
    </location>
</feature>
<keyword evidence="1 2" id="KW-1015">Disulfide bond</keyword>
<dbReference type="PROSITE" id="PS50025">
    <property type="entry name" value="LAM_G_DOMAIN"/>
    <property type="match status" value="5"/>
</dbReference>
<keyword evidence="4" id="KW-0472">Membrane</keyword>
<dbReference type="GO" id="GO:0005509">
    <property type="term" value="F:calcium ion binding"/>
    <property type="evidence" value="ECO:0007669"/>
    <property type="project" value="InterPro"/>
</dbReference>
<evidence type="ECO:0000256" key="1">
    <source>
        <dbReference type="ARBA" id="ARBA00023157"/>
    </source>
</evidence>
<feature type="domain" description="EGF-like" evidence="6">
    <location>
        <begin position="679"/>
        <end position="717"/>
    </location>
</feature>